<sequence length="956" mass="94609">MVQHEGDHSGGRESGDIGTGAEGQPGSHRAGGPAAGGQSSGVARSGYEPPGGEESHERAGAPARMAQLISGEHLLTVNPVDGSEIEPCPPGRLPGPPRKRSPKERPPTGRPGHSFSGAADVAGALPLLDRAEERERLSRLLARGRSVRLTAQRGVGRSVLLDAVAEDTTTLAPDGVLRLSGYHRTPDQVLRDLFAAVFDAPHVRPDRGQLLESLSSVGAVVLLDDIEFGGSALDELLAATPECAYLITATPDTPAALPESGLEEVHLSGLSRNSCSDLLEHAVRRPLTDEEADWAGDLWFTSEGQPLCFVQAGALLRQRDQRDGAAGGLPGAGARGSGGGIAALLAEGLSQPAREALRFALALGGVLPHHAHLPALVGDTHADDALAELTGSGLVTAVCGHYRLAAGAAAELIAAGHEDGAEDRVQSAAQHYGWWVGHPKVTAEQVGAETDAVLAAVRGAQRGGRPSAAVLLARTAAPALAAALRWEAWERVLRTGQEAARKAGEVAEEAYFHHELGILALCEGNPERARAELETSIGMRGVLADRRGTVAGRRALALVTDRLAAERDTASGGPAGGSSFGKGTRPGASSAALPGRAPGGGGRPTGTVPPFLAPGAPGAPAGPSEAETGVLPAVAASGAGPGSGPGTADTPPGGSGSGAVSGARAGTGPFPAPAEPGAALSGGAAHHDKDSPETGVLPVMPLGSGAQPGDGDETVLSRTVAPGGGGTGPKATHRLGRSARRNLMAAGAGAALAVVLGTVVAVSSVSDSEDAPADTVKPERSASQEEPESETPSSSSPSAEAETTPPPSSPPSESPAPGPTSSAPEPSESSSDASPSEEESSPDDDTSSPSDDGSTEGSADAGGTGDGGADDGGSDNGDPTGDPSGDPTGEPTGEPTGDPSGDPTGEPTGDPSGDPTGGDPTAGGETEGSTEGSTAGESMRVSNASPGGSAVGGTGG</sequence>
<feature type="region of interest" description="Disordered" evidence="1">
    <location>
        <begin position="566"/>
        <end position="734"/>
    </location>
</feature>
<feature type="compositionally biased region" description="Low complexity" evidence="1">
    <location>
        <begin position="790"/>
        <end position="803"/>
    </location>
</feature>
<evidence type="ECO:0000256" key="1">
    <source>
        <dbReference type="SAM" id="MobiDB-lite"/>
    </source>
</evidence>
<feature type="compositionally biased region" description="Low complexity" evidence="1">
    <location>
        <begin position="605"/>
        <end position="623"/>
    </location>
</feature>
<feature type="compositionally biased region" description="Low complexity" evidence="1">
    <location>
        <begin position="876"/>
        <end position="938"/>
    </location>
</feature>
<protein>
    <submittedName>
        <fullName evidence="2">PT domain-containing protein</fullName>
    </submittedName>
</protein>
<organism evidence="2 3">
    <name type="scientific">Streptomyces gossypii</name>
    <dbReference type="NCBI Taxonomy" id="2883101"/>
    <lineage>
        <taxon>Bacteria</taxon>
        <taxon>Bacillati</taxon>
        <taxon>Actinomycetota</taxon>
        <taxon>Actinomycetes</taxon>
        <taxon>Kitasatosporales</taxon>
        <taxon>Streptomycetaceae</taxon>
        <taxon>Streptomyces</taxon>
    </lineage>
</organism>
<comment type="caution">
    <text evidence="2">The sequence shown here is derived from an EMBL/GenBank/DDBJ whole genome shotgun (WGS) entry which is preliminary data.</text>
</comment>
<feature type="region of interest" description="Disordered" evidence="1">
    <location>
        <begin position="764"/>
        <end position="956"/>
    </location>
</feature>
<dbReference type="Proteomes" id="UP001156389">
    <property type="component" value="Unassembled WGS sequence"/>
</dbReference>
<reference evidence="2 3" key="1">
    <citation type="submission" date="2021-10" db="EMBL/GenBank/DDBJ databases">
        <title>Streptomyces gossypii sp. nov., isolated from soil collected from cotton field.</title>
        <authorList>
            <person name="Ge X."/>
            <person name="Chen X."/>
            <person name="Liu W."/>
        </authorList>
    </citation>
    <scope>NUCLEOTIDE SEQUENCE [LARGE SCALE GENOMIC DNA]</scope>
    <source>
        <strain evidence="2 3">N2-109</strain>
    </source>
</reference>
<feature type="compositionally biased region" description="Basic and acidic residues" evidence="1">
    <location>
        <begin position="1"/>
        <end position="15"/>
    </location>
</feature>
<feature type="compositionally biased region" description="Low complexity" evidence="1">
    <location>
        <begin position="581"/>
        <end position="596"/>
    </location>
</feature>
<dbReference type="SUPFAM" id="SSF52540">
    <property type="entry name" value="P-loop containing nucleoside triphosphate hydrolases"/>
    <property type="match status" value="1"/>
</dbReference>
<accession>A0ABT2JX11</accession>
<feature type="region of interest" description="Disordered" evidence="1">
    <location>
        <begin position="1"/>
        <end position="64"/>
    </location>
</feature>
<evidence type="ECO:0000313" key="2">
    <source>
        <dbReference type="EMBL" id="MCT2592438.1"/>
    </source>
</evidence>
<dbReference type="EMBL" id="JAJAGO010000010">
    <property type="protein sequence ID" value="MCT2592438.1"/>
    <property type="molecule type" value="Genomic_DNA"/>
</dbReference>
<proteinExistence type="predicted"/>
<gene>
    <name evidence="2" type="ORF">LHJ74_21440</name>
</gene>
<dbReference type="InterPro" id="IPR027417">
    <property type="entry name" value="P-loop_NTPase"/>
</dbReference>
<evidence type="ECO:0000313" key="3">
    <source>
        <dbReference type="Proteomes" id="UP001156389"/>
    </source>
</evidence>
<feature type="compositionally biased region" description="Low complexity" evidence="1">
    <location>
        <begin position="847"/>
        <end position="859"/>
    </location>
</feature>
<feature type="compositionally biased region" description="Low complexity" evidence="1">
    <location>
        <begin position="660"/>
        <end position="679"/>
    </location>
</feature>
<dbReference type="RefSeq" id="WP_260219764.1">
    <property type="nucleotide sequence ID" value="NZ_JAJAGO010000010.1"/>
</dbReference>
<keyword evidence="3" id="KW-1185">Reference proteome</keyword>
<feature type="compositionally biased region" description="Pro residues" evidence="1">
    <location>
        <begin position="87"/>
        <end position="96"/>
    </location>
</feature>
<name>A0ABT2JX11_9ACTN</name>
<feature type="region of interest" description="Disordered" evidence="1">
    <location>
        <begin position="79"/>
        <end position="119"/>
    </location>
</feature>
<feature type="compositionally biased region" description="Acidic residues" evidence="1">
    <location>
        <begin position="835"/>
        <end position="846"/>
    </location>
</feature>
<feature type="compositionally biased region" description="Low complexity" evidence="1">
    <location>
        <begin position="819"/>
        <end position="834"/>
    </location>
</feature>
<feature type="compositionally biased region" description="Pro residues" evidence="1">
    <location>
        <begin position="804"/>
        <end position="818"/>
    </location>
</feature>